<sequence>MTRWRACGIHFSISLVVFLLLLTVILLVWYPGILFSIDGGWTGLQLLMGVDLVLGPMLTLIVFKAGKPGLKFDLSCIAIAQIFCMTAGMWVVYKERPIALVLAFDTFYSVAAQEFEDFGKDPSILENFPGPYPKLIYTQLPEDEIEAGIANMRSMLIGDPLYIQTENYRAIETKNDLSLVFRREQAVRNTASEGLLAQLDESCLLSNFISSVTSGYVCFNRDKGEITEFYATEYLREGSALGLEPVEPTQESQAQQ</sequence>
<gene>
    <name evidence="2" type="ORF">COA96_09370</name>
</gene>
<name>A0A2A5B048_9GAMM</name>
<reference evidence="3" key="1">
    <citation type="submission" date="2017-08" db="EMBL/GenBank/DDBJ databases">
        <title>A dynamic microbial community with high functional redundancy inhabits the cold, oxic subseafloor aquifer.</title>
        <authorList>
            <person name="Tully B.J."/>
            <person name="Wheat C.G."/>
            <person name="Glazer B.T."/>
            <person name="Huber J.A."/>
        </authorList>
    </citation>
    <scope>NUCLEOTIDE SEQUENCE [LARGE SCALE GENOMIC DNA]</scope>
</reference>
<feature type="transmembrane region" description="Helical" evidence="1">
    <location>
        <begin position="74"/>
        <end position="93"/>
    </location>
</feature>
<organism evidence="2 3">
    <name type="scientific">SAR86 cluster bacterium</name>
    <dbReference type="NCBI Taxonomy" id="2030880"/>
    <lineage>
        <taxon>Bacteria</taxon>
        <taxon>Pseudomonadati</taxon>
        <taxon>Pseudomonadota</taxon>
        <taxon>Gammaproteobacteria</taxon>
        <taxon>SAR86 cluster</taxon>
    </lineage>
</organism>
<comment type="caution">
    <text evidence="2">The sequence shown here is derived from an EMBL/GenBank/DDBJ whole genome shotgun (WGS) entry which is preliminary data.</text>
</comment>
<keyword evidence="1" id="KW-0812">Transmembrane</keyword>
<evidence type="ECO:0000313" key="3">
    <source>
        <dbReference type="Proteomes" id="UP000218327"/>
    </source>
</evidence>
<protein>
    <recommendedName>
        <fullName evidence="4">Pilus assembly protein</fullName>
    </recommendedName>
</protein>
<dbReference type="AlphaFoldDB" id="A0A2A5B048"/>
<evidence type="ECO:0008006" key="4">
    <source>
        <dbReference type="Google" id="ProtNLM"/>
    </source>
</evidence>
<feature type="transmembrane region" description="Helical" evidence="1">
    <location>
        <begin position="7"/>
        <end position="30"/>
    </location>
</feature>
<keyword evidence="1" id="KW-1133">Transmembrane helix</keyword>
<evidence type="ECO:0000313" key="2">
    <source>
        <dbReference type="EMBL" id="PCJ24448.1"/>
    </source>
</evidence>
<accession>A0A2A5B048</accession>
<feature type="transmembrane region" description="Helical" evidence="1">
    <location>
        <begin position="42"/>
        <end position="62"/>
    </location>
</feature>
<dbReference type="EMBL" id="NVVJ01000026">
    <property type="protein sequence ID" value="PCJ24448.1"/>
    <property type="molecule type" value="Genomic_DNA"/>
</dbReference>
<evidence type="ECO:0000256" key="1">
    <source>
        <dbReference type="SAM" id="Phobius"/>
    </source>
</evidence>
<proteinExistence type="predicted"/>
<keyword evidence="1" id="KW-0472">Membrane</keyword>
<dbReference type="Proteomes" id="UP000218327">
    <property type="component" value="Unassembled WGS sequence"/>
</dbReference>